<dbReference type="Proteomes" id="UP000198297">
    <property type="component" value="Unassembled WGS sequence"/>
</dbReference>
<name>A0A238YIF3_HALEZ</name>
<keyword evidence="3" id="KW-0808">Transferase</keyword>
<sequence>MGSLTPKLEQEYPISELGIFGSYARGEQESDSDLDILVAFDKPVTLFDLVRLENELAEEFGIEVNLVTKDSLKPRIETRVRDELVTV</sequence>
<dbReference type="RefSeq" id="WP_089309122.1">
    <property type="nucleotide sequence ID" value="NZ_FZNK01000013.1"/>
</dbReference>
<comment type="catalytic activity">
    <reaction evidence="11">
        <text>O-(5'-adenylyl)-L-tyrosyl-[protein] + ATP = O-[5'-(adenylyl-(5'-&gt;3')-adenylyl)]-L-tyrosyl-[protein] + diphosphate</text>
        <dbReference type="Rhea" id="RHEA:66528"/>
        <dbReference type="Rhea" id="RHEA-COMP:13846"/>
        <dbReference type="Rhea" id="RHEA-COMP:17046"/>
        <dbReference type="ChEBI" id="CHEBI:30616"/>
        <dbReference type="ChEBI" id="CHEBI:33019"/>
        <dbReference type="ChEBI" id="CHEBI:83624"/>
        <dbReference type="ChEBI" id="CHEBI:167160"/>
    </reaction>
</comment>
<keyword evidence="2" id="KW-1277">Toxin-antitoxin system</keyword>
<comment type="cofactor">
    <cofactor evidence="1">
        <name>Mg(2+)</name>
        <dbReference type="ChEBI" id="CHEBI:18420"/>
    </cofactor>
</comment>
<accession>A0A238YIF3</accession>
<dbReference type="SUPFAM" id="SSF81301">
    <property type="entry name" value="Nucleotidyltransferase"/>
    <property type="match status" value="1"/>
</dbReference>
<evidence type="ECO:0000256" key="7">
    <source>
        <dbReference type="ARBA" id="ARBA00022840"/>
    </source>
</evidence>
<dbReference type="PANTHER" id="PTHR33571">
    <property type="entry name" value="SSL8005 PROTEIN"/>
    <property type="match status" value="1"/>
</dbReference>
<dbReference type="InterPro" id="IPR002934">
    <property type="entry name" value="Polymerase_NTP_transf_dom"/>
</dbReference>
<dbReference type="AlphaFoldDB" id="A0A238YIF3"/>
<keyword evidence="7" id="KW-0067">ATP-binding</keyword>
<organism evidence="14 15">
    <name type="scientific">Halorubrum ezzemoulense</name>
    <name type="common">Halorubrum chaoviator</name>
    <dbReference type="NCBI Taxonomy" id="337243"/>
    <lineage>
        <taxon>Archaea</taxon>
        <taxon>Methanobacteriati</taxon>
        <taxon>Methanobacteriota</taxon>
        <taxon>Stenosarchaea group</taxon>
        <taxon>Halobacteria</taxon>
        <taxon>Halobacteriales</taxon>
        <taxon>Haloferacaceae</taxon>
        <taxon>Halorubrum</taxon>
    </lineage>
</organism>
<evidence type="ECO:0000313" key="14">
    <source>
        <dbReference type="EMBL" id="SNR71036.1"/>
    </source>
</evidence>
<dbReference type="EMBL" id="FZNK01000013">
    <property type="protein sequence ID" value="SNR71036.1"/>
    <property type="molecule type" value="Genomic_DNA"/>
</dbReference>
<keyword evidence="5" id="KW-0479">Metal-binding</keyword>
<evidence type="ECO:0000259" key="13">
    <source>
        <dbReference type="Pfam" id="PF01909"/>
    </source>
</evidence>
<dbReference type="GO" id="GO:0005524">
    <property type="term" value="F:ATP binding"/>
    <property type="evidence" value="ECO:0007669"/>
    <property type="project" value="UniProtKB-KW"/>
</dbReference>
<feature type="domain" description="Polymerase nucleotidyl transferase" evidence="13">
    <location>
        <begin position="7"/>
        <end position="84"/>
    </location>
</feature>
<evidence type="ECO:0000256" key="1">
    <source>
        <dbReference type="ARBA" id="ARBA00001946"/>
    </source>
</evidence>
<evidence type="ECO:0000313" key="15">
    <source>
        <dbReference type="Proteomes" id="UP000198297"/>
    </source>
</evidence>
<dbReference type="InterPro" id="IPR043519">
    <property type="entry name" value="NT_sf"/>
</dbReference>
<keyword evidence="6" id="KW-0547">Nucleotide-binding</keyword>
<reference evidence="14 15" key="1">
    <citation type="submission" date="2017-06" db="EMBL/GenBank/DDBJ databases">
        <authorList>
            <person name="Kim H.J."/>
            <person name="Triplett B.A."/>
        </authorList>
    </citation>
    <scope>NUCLEOTIDE SEQUENCE [LARGE SCALE GENOMIC DNA]</scope>
    <source>
        <strain evidence="14 15">DSM 19316</strain>
    </source>
</reference>
<dbReference type="InterPro" id="IPR052038">
    <property type="entry name" value="Type-VII_TA_antitoxin"/>
</dbReference>
<evidence type="ECO:0000256" key="12">
    <source>
        <dbReference type="ARBA" id="ARBA00048696"/>
    </source>
</evidence>
<proteinExistence type="inferred from homology"/>
<dbReference type="Gene3D" id="3.30.460.10">
    <property type="entry name" value="Beta Polymerase, domain 2"/>
    <property type="match status" value="1"/>
</dbReference>
<gene>
    <name evidence="14" type="ORF">SAMN06266787_11336</name>
</gene>
<evidence type="ECO:0000256" key="11">
    <source>
        <dbReference type="ARBA" id="ARBA00047518"/>
    </source>
</evidence>
<dbReference type="GO" id="GO:0070733">
    <property type="term" value="F:AMPylase activity"/>
    <property type="evidence" value="ECO:0007669"/>
    <property type="project" value="UniProtKB-EC"/>
</dbReference>
<comment type="similarity">
    <text evidence="10">Belongs to the MntA antitoxin family.</text>
</comment>
<dbReference type="EC" id="2.7.7.108" evidence="9"/>
<keyword evidence="8" id="KW-0460">Magnesium</keyword>
<evidence type="ECO:0000256" key="8">
    <source>
        <dbReference type="ARBA" id="ARBA00022842"/>
    </source>
</evidence>
<evidence type="ECO:0000256" key="4">
    <source>
        <dbReference type="ARBA" id="ARBA00022695"/>
    </source>
</evidence>
<keyword evidence="4" id="KW-0548">Nucleotidyltransferase</keyword>
<evidence type="ECO:0000256" key="3">
    <source>
        <dbReference type="ARBA" id="ARBA00022679"/>
    </source>
</evidence>
<dbReference type="CDD" id="cd05403">
    <property type="entry name" value="NT_KNTase_like"/>
    <property type="match status" value="1"/>
</dbReference>
<protein>
    <recommendedName>
        <fullName evidence="9">protein adenylyltransferase</fullName>
        <ecNumber evidence="9">2.7.7.108</ecNumber>
    </recommendedName>
</protein>
<dbReference type="GO" id="GO:0046872">
    <property type="term" value="F:metal ion binding"/>
    <property type="evidence" value="ECO:0007669"/>
    <property type="project" value="UniProtKB-KW"/>
</dbReference>
<evidence type="ECO:0000256" key="2">
    <source>
        <dbReference type="ARBA" id="ARBA00022649"/>
    </source>
</evidence>
<evidence type="ECO:0000256" key="6">
    <source>
        <dbReference type="ARBA" id="ARBA00022741"/>
    </source>
</evidence>
<evidence type="ECO:0000256" key="5">
    <source>
        <dbReference type="ARBA" id="ARBA00022723"/>
    </source>
</evidence>
<evidence type="ECO:0000256" key="9">
    <source>
        <dbReference type="ARBA" id="ARBA00034531"/>
    </source>
</evidence>
<comment type="catalytic activity">
    <reaction evidence="12">
        <text>L-tyrosyl-[protein] + ATP = O-(5'-adenylyl)-L-tyrosyl-[protein] + diphosphate</text>
        <dbReference type="Rhea" id="RHEA:54288"/>
        <dbReference type="Rhea" id="RHEA-COMP:10136"/>
        <dbReference type="Rhea" id="RHEA-COMP:13846"/>
        <dbReference type="ChEBI" id="CHEBI:30616"/>
        <dbReference type="ChEBI" id="CHEBI:33019"/>
        <dbReference type="ChEBI" id="CHEBI:46858"/>
        <dbReference type="ChEBI" id="CHEBI:83624"/>
        <dbReference type="EC" id="2.7.7.108"/>
    </reaction>
</comment>
<evidence type="ECO:0000256" key="10">
    <source>
        <dbReference type="ARBA" id="ARBA00038276"/>
    </source>
</evidence>
<dbReference type="PANTHER" id="PTHR33571:SF19">
    <property type="entry name" value="PROTEIN ADENYLYLTRANSFERASE MJ0128-RELATED"/>
    <property type="match status" value="1"/>
</dbReference>
<dbReference type="Pfam" id="PF01909">
    <property type="entry name" value="NTP_transf_2"/>
    <property type="match status" value="1"/>
</dbReference>